<proteinExistence type="predicted"/>
<dbReference type="InterPro" id="IPR036388">
    <property type="entry name" value="WH-like_DNA-bd_sf"/>
</dbReference>
<dbReference type="InterPro" id="IPR029016">
    <property type="entry name" value="GAF-like_dom_sf"/>
</dbReference>
<dbReference type="Pfam" id="PF01614">
    <property type="entry name" value="IclR_C"/>
    <property type="match status" value="1"/>
</dbReference>
<keyword evidence="7" id="KW-1185">Reference proteome</keyword>
<dbReference type="PROSITE" id="PS51078">
    <property type="entry name" value="ICLR_ED"/>
    <property type="match status" value="1"/>
</dbReference>
<evidence type="ECO:0000259" key="4">
    <source>
        <dbReference type="PROSITE" id="PS51077"/>
    </source>
</evidence>
<evidence type="ECO:0000256" key="2">
    <source>
        <dbReference type="ARBA" id="ARBA00023125"/>
    </source>
</evidence>
<evidence type="ECO:0000256" key="3">
    <source>
        <dbReference type="ARBA" id="ARBA00023163"/>
    </source>
</evidence>
<keyword evidence="2" id="KW-0238">DNA-binding</keyword>
<dbReference type="AlphaFoldDB" id="A0A3S3BS20"/>
<feature type="domain" description="IclR-ED" evidence="5">
    <location>
        <begin position="73"/>
        <end position="251"/>
    </location>
</feature>
<sequence length="267" mass="29518">MATRGPHGGPPVSLLERVTLILDTFDSPTSRLTLEEITRRTQLPRSTLHRILDKLVRLEWLEHLSTGYRLGRRALELGSNVDHSDIRSAAAPLLHALHMRTGLVVHLAILDQGYAVYLDKVGGRSAALAPTRVGGRVPAYSTAAGKSMLAWHDPERIHNLYEARLDRRTDRTIADLATLHQELRRIRQRRGVAFERGEFVSGVACVGVAVRSHDLPVAAISLCGDERSTKLDRFAPILIDAALEASRTLDVAPDSPRVVPVVRLRNI</sequence>
<dbReference type="Proteomes" id="UP000286208">
    <property type="component" value="Unassembled WGS sequence"/>
</dbReference>
<evidence type="ECO:0000313" key="6">
    <source>
        <dbReference type="EMBL" id="RVW07883.1"/>
    </source>
</evidence>
<dbReference type="Gene3D" id="1.10.10.10">
    <property type="entry name" value="Winged helix-like DNA-binding domain superfamily/Winged helix DNA-binding domain"/>
    <property type="match status" value="1"/>
</dbReference>
<protein>
    <submittedName>
        <fullName evidence="6">IclR family transcriptional regulator</fullName>
    </submittedName>
</protein>
<keyword evidence="1" id="KW-0805">Transcription regulation</keyword>
<dbReference type="SUPFAM" id="SSF55781">
    <property type="entry name" value="GAF domain-like"/>
    <property type="match status" value="1"/>
</dbReference>
<dbReference type="PANTHER" id="PTHR30136">
    <property type="entry name" value="HELIX-TURN-HELIX TRANSCRIPTIONAL REGULATOR, ICLR FAMILY"/>
    <property type="match status" value="1"/>
</dbReference>
<gene>
    <name evidence="6" type="ORF">EGT67_20465</name>
</gene>
<dbReference type="InterPro" id="IPR036390">
    <property type="entry name" value="WH_DNA-bd_sf"/>
</dbReference>
<dbReference type="EMBL" id="RKLP01000011">
    <property type="protein sequence ID" value="RVW07883.1"/>
    <property type="molecule type" value="Genomic_DNA"/>
</dbReference>
<dbReference type="RefSeq" id="WP_127917993.1">
    <property type="nucleotide sequence ID" value="NZ_RKLP01000011.1"/>
</dbReference>
<evidence type="ECO:0000259" key="5">
    <source>
        <dbReference type="PROSITE" id="PS51078"/>
    </source>
</evidence>
<dbReference type="InterPro" id="IPR050707">
    <property type="entry name" value="HTH_MetabolicPath_Reg"/>
</dbReference>
<dbReference type="InterPro" id="IPR005471">
    <property type="entry name" value="Tscrpt_reg_IclR_N"/>
</dbReference>
<dbReference type="PROSITE" id="PS51077">
    <property type="entry name" value="HTH_ICLR"/>
    <property type="match status" value="1"/>
</dbReference>
<dbReference type="GO" id="GO:0003677">
    <property type="term" value="F:DNA binding"/>
    <property type="evidence" value="ECO:0007669"/>
    <property type="project" value="UniProtKB-KW"/>
</dbReference>
<dbReference type="InterPro" id="IPR014757">
    <property type="entry name" value="Tscrpt_reg_IclR_C"/>
</dbReference>
<evidence type="ECO:0000313" key="7">
    <source>
        <dbReference type="Proteomes" id="UP000286208"/>
    </source>
</evidence>
<dbReference type="SMART" id="SM00346">
    <property type="entry name" value="HTH_ICLR"/>
    <property type="match status" value="1"/>
</dbReference>
<organism evidence="6 7">
    <name type="scientific">Prescottella agglutinans</name>
    <dbReference type="NCBI Taxonomy" id="1644129"/>
    <lineage>
        <taxon>Bacteria</taxon>
        <taxon>Bacillati</taxon>
        <taxon>Actinomycetota</taxon>
        <taxon>Actinomycetes</taxon>
        <taxon>Mycobacteriales</taxon>
        <taxon>Nocardiaceae</taxon>
        <taxon>Prescottella</taxon>
    </lineage>
</organism>
<dbReference type="Pfam" id="PF09339">
    <property type="entry name" value="HTH_IclR"/>
    <property type="match status" value="1"/>
</dbReference>
<evidence type="ECO:0000256" key="1">
    <source>
        <dbReference type="ARBA" id="ARBA00023015"/>
    </source>
</evidence>
<comment type="caution">
    <text evidence="6">The sequence shown here is derived from an EMBL/GenBank/DDBJ whole genome shotgun (WGS) entry which is preliminary data.</text>
</comment>
<dbReference type="SUPFAM" id="SSF46785">
    <property type="entry name" value="Winged helix' DNA-binding domain"/>
    <property type="match status" value="1"/>
</dbReference>
<keyword evidence="3" id="KW-0804">Transcription</keyword>
<dbReference type="GO" id="GO:0003700">
    <property type="term" value="F:DNA-binding transcription factor activity"/>
    <property type="evidence" value="ECO:0007669"/>
    <property type="project" value="TreeGrafter"/>
</dbReference>
<dbReference type="PANTHER" id="PTHR30136:SF35">
    <property type="entry name" value="HTH-TYPE TRANSCRIPTIONAL REGULATOR RV1719"/>
    <property type="match status" value="1"/>
</dbReference>
<dbReference type="OrthoDB" id="60629at2"/>
<dbReference type="GO" id="GO:0045892">
    <property type="term" value="P:negative regulation of DNA-templated transcription"/>
    <property type="evidence" value="ECO:0007669"/>
    <property type="project" value="TreeGrafter"/>
</dbReference>
<reference evidence="6 7" key="1">
    <citation type="submission" date="2018-11" db="EMBL/GenBank/DDBJ databases">
        <title>Rhodococcus spongicola sp. nov. and Rhodococcus xishaensis sp. nov. from marine sponges.</title>
        <authorList>
            <person name="Li L."/>
            <person name="Lin H.W."/>
        </authorList>
    </citation>
    <scope>NUCLEOTIDE SEQUENCE [LARGE SCALE GENOMIC DNA]</scope>
    <source>
        <strain evidence="6 7">CCTCC AB2014297</strain>
    </source>
</reference>
<feature type="domain" description="HTH iclR-type" evidence="4">
    <location>
        <begin position="12"/>
        <end position="72"/>
    </location>
</feature>
<name>A0A3S3BS20_9NOCA</name>
<dbReference type="Gene3D" id="3.30.450.40">
    <property type="match status" value="1"/>
</dbReference>
<accession>A0A3S3BS20</accession>